<keyword evidence="2 5" id="KW-0812">Transmembrane</keyword>
<dbReference type="Pfam" id="PF02535">
    <property type="entry name" value="Zip"/>
    <property type="match status" value="1"/>
</dbReference>
<evidence type="ECO:0000313" key="6">
    <source>
        <dbReference type="EMBL" id="KAJ3486142.1"/>
    </source>
</evidence>
<protein>
    <submittedName>
        <fullName evidence="6">Uncharacterized protein</fullName>
    </submittedName>
</protein>
<accession>A0A9W8JRM9</accession>
<dbReference type="GO" id="GO:0046873">
    <property type="term" value="F:metal ion transmembrane transporter activity"/>
    <property type="evidence" value="ECO:0007669"/>
    <property type="project" value="InterPro"/>
</dbReference>
<keyword evidence="4 5" id="KW-0472">Membrane</keyword>
<evidence type="ECO:0000256" key="1">
    <source>
        <dbReference type="ARBA" id="ARBA00004141"/>
    </source>
</evidence>
<feature type="transmembrane region" description="Helical" evidence="5">
    <location>
        <begin position="98"/>
        <end position="116"/>
    </location>
</feature>
<evidence type="ECO:0000256" key="2">
    <source>
        <dbReference type="ARBA" id="ARBA00022692"/>
    </source>
</evidence>
<evidence type="ECO:0000313" key="7">
    <source>
        <dbReference type="Proteomes" id="UP001148786"/>
    </source>
</evidence>
<proteinExistence type="predicted"/>
<organism evidence="6 7">
    <name type="scientific">Agrocybe chaxingu</name>
    <dbReference type="NCBI Taxonomy" id="84603"/>
    <lineage>
        <taxon>Eukaryota</taxon>
        <taxon>Fungi</taxon>
        <taxon>Dikarya</taxon>
        <taxon>Basidiomycota</taxon>
        <taxon>Agaricomycotina</taxon>
        <taxon>Agaricomycetes</taxon>
        <taxon>Agaricomycetidae</taxon>
        <taxon>Agaricales</taxon>
        <taxon>Agaricineae</taxon>
        <taxon>Strophariaceae</taxon>
        <taxon>Agrocybe</taxon>
    </lineage>
</organism>
<comment type="subcellular location">
    <subcellularLocation>
        <location evidence="1">Membrane</location>
        <topology evidence="1">Multi-pass membrane protein</topology>
    </subcellularLocation>
</comment>
<evidence type="ECO:0000256" key="3">
    <source>
        <dbReference type="ARBA" id="ARBA00022989"/>
    </source>
</evidence>
<name>A0A9W8JRM9_9AGAR</name>
<dbReference type="GO" id="GO:0016020">
    <property type="term" value="C:membrane"/>
    <property type="evidence" value="ECO:0007669"/>
    <property type="project" value="UniProtKB-SubCell"/>
</dbReference>
<keyword evidence="7" id="KW-1185">Reference proteome</keyword>
<comment type="caution">
    <text evidence="6">The sequence shown here is derived from an EMBL/GenBank/DDBJ whole genome shotgun (WGS) entry which is preliminary data.</text>
</comment>
<reference evidence="6" key="1">
    <citation type="submission" date="2022-07" db="EMBL/GenBank/DDBJ databases">
        <title>Genome Sequence of Agrocybe chaxingu.</title>
        <authorList>
            <person name="Buettner E."/>
        </authorList>
    </citation>
    <scope>NUCLEOTIDE SEQUENCE</scope>
    <source>
        <strain evidence="6">MP-N11</strain>
    </source>
</reference>
<dbReference type="EMBL" id="JANKHO010003102">
    <property type="protein sequence ID" value="KAJ3486142.1"/>
    <property type="molecule type" value="Genomic_DNA"/>
</dbReference>
<dbReference type="InterPro" id="IPR003689">
    <property type="entry name" value="ZIP"/>
</dbReference>
<evidence type="ECO:0000256" key="4">
    <source>
        <dbReference type="ARBA" id="ARBA00023136"/>
    </source>
</evidence>
<evidence type="ECO:0000256" key="5">
    <source>
        <dbReference type="SAM" id="Phobius"/>
    </source>
</evidence>
<feature type="transmembrane region" description="Helical" evidence="5">
    <location>
        <begin position="57"/>
        <end position="78"/>
    </location>
</feature>
<keyword evidence="3 5" id="KW-1133">Transmembrane helix</keyword>
<sequence>MPTIPPIYLRATTLAAAVAVGVEPRMGVMGAILLVSLFAVSFPTISKQVPSLRIPGILFFIGKHFGTGVILATAFIHLLDDAFRSLQNPVLERRYGKVGKWTGLIILASLLSIFLVECASPRFSLPLL</sequence>
<dbReference type="AlphaFoldDB" id="A0A9W8JRM9"/>
<dbReference type="OrthoDB" id="448280at2759"/>
<feature type="transmembrane region" description="Helical" evidence="5">
    <location>
        <begin position="26"/>
        <end position="45"/>
    </location>
</feature>
<dbReference type="Proteomes" id="UP001148786">
    <property type="component" value="Unassembled WGS sequence"/>
</dbReference>
<gene>
    <name evidence="6" type="ORF">NLJ89_g11839</name>
</gene>